<evidence type="ECO:0000313" key="2">
    <source>
        <dbReference type="Proteomes" id="UP000444721"/>
    </source>
</evidence>
<dbReference type="OrthoDB" id="10324212at2759"/>
<dbReference type="VEuPathDB" id="AmoebaDB:FDP41_001119"/>
<dbReference type="EMBL" id="VFQX01000022">
    <property type="protein sequence ID" value="KAF0979966.1"/>
    <property type="molecule type" value="Genomic_DNA"/>
</dbReference>
<protein>
    <submittedName>
        <fullName evidence="1">Uncharacterized protein</fullName>
    </submittedName>
</protein>
<proteinExistence type="predicted"/>
<dbReference type="Proteomes" id="UP000444721">
    <property type="component" value="Unassembled WGS sequence"/>
</dbReference>
<reference evidence="1 2" key="1">
    <citation type="journal article" date="2019" name="Sci. Rep.">
        <title>Nanopore sequencing improves the draft genome of the human pathogenic amoeba Naegleria fowleri.</title>
        <authorList>
            <person name="Liechti N."/>
            <person name="Schurch N."/>
            <person name="Bruggmann R."/>
            <person name="Wittwer M."/>
        </authorList>
    </citation>
    <scope>NUCLEOTIDE SEQUENCE [LARGE SCALE GENOMIC DNA]</scope>
    <source>
        <strain evidence="1 2">ATCC 30894</strain>
    </source>
</reference>
<comment type="caution">
    <text evidence="1">The sequence shown here is derived from an EMBL/GenBank/DDBJ whole genome shotgun (WGS) entry which is preliminary data.</text>
</comment>
<dbReference type="RefSeq" id="XP_044564679.1">
    <property type="nucleotide sequence ID" value="XM_044701571.1"/>
</dbReference>
<dbReference type="VEuPathDB" id="AmoebaDB:NfTy_049260"/>
<sequence length="511" mass="60735">MTQQREDIPNEAHLVRFMFYKLEEQMNPIVFRLCKEWWKVDCVLPKMIARALFLIVQQGNESEDCHQSVDFHVDMELDQLMLHCRHIVDFIGKNLDCEDEQSFKECLRRLSIVVANRKWSLMMKQAVLLIYLTCLCDRYVNEGVNYPERYPYFVYRNELYHLMHEAELIPENMVTEISKCTCFHSNSMYQENIDSKDNYTDNFMVSILSTLENENLEKAEISIVSWMQFMYSQKINFAPQLRQLSFSFRDQQPFGDCQELNIFELFINQLIFNKKDQKYDWSLLPSHCRPNPEIVHLLSEFDNDPQCVNSLSFRAKWHYFLQGKPSLFQYVNSNEIGNPSLDYELEVTIYNILACAEYFFGITLEKFKPVKKFMNFDTYLEIRKSKVGENIQLSEKDVEIIKQSKLRFCQERGNKKEKKWLEQSLVELGQQLSTPEHLIEFTWDKSTANHNKTRMKYIETNSATSFEIVCDQYGAHVATYFPARKNQMFQHFFHTTEMNSPTLKGTMLSKK</sequence>
<dbReference type="AlphaFoldDB" id="A0A6A5BX91"/>
<accession>A0A6A5BX91</accession>
<gene>
    <name evidence="1" type="ORF">FDP41_001119</name>
</gene>
<name>A0A6A5BX91_NAEFO</name>
<keyword evidence="2" id="KW-1185">Reference proteome</keyword>
<dbReference type="VEuPathDB" id="AmoebaDB:NF0012380"/>
<evidence type="ECO:0000313" key="1">
    <source>
        <dbReference type="EMBL" id="KAF0979966.1"/>
    </source>
</evidence>
<organism evidence="1 2">
    <name type="scientific">Naegleria fowleri</name>
    <name type="common">Brain eating amoeba</name>
    <dbReference type="NCBI Taxonomy" id="5763"/>
    <lineage>
        <taxon>Eukaryota</taxon>
        <taxon>Discoba</taxon>
        <taxon>Heterolobosea</taxon>
        <taxon>Tetramitia</taxon>
        <taxon>Eutetramitia</taxon>
        <taxon>Vahlkampfiidae</taxon>
        <taxon>Naegleria</taxon>
    </lineage>
</organism>
<dbReference type="GeneID" id="68108337"/>